<dbReference type="GO" id="GO:0031992">
    <property type="term" value="F:energy transducer activity"/>
    <property type="evidence" value="ECO:0007669"/>
    <property type="project" value="TreeGrafter"/>
</dbReference>
<accession>A0A1L6KMM7</accession>
<comment type="caution">
    <text evidence="11">The sequence shown here is derived from an EMBL/GenBank/DDBJ whole genome shotgun (WGS) entry which is preliminary data.</text>
</comment>
<evidence type="ECO:0000256" key="9">
    <source>
        <dbReference type="ARBA" id="ARBA00023136"/>
    </source>
</evidence>
<gene>
    <name evidence="11" type="ORF">GPS52_09885</name>
</gene>
<evidence type="ECO:0000256" key="4">
    <source>
        <dbReference type="ARBA" id="ARBA00022475"/>
    </source>
</evidence>
<feature type="compositionally biased region" description="Polar residues" evidence="10">
    <location>
        <begin position="109"/>
        <end position="119"/>
    </location>
</feature>
<feature type="region of interest" description="Disordered" evidence="10">
    <location>
        <begin position="73"/>
        <end position="153"/>
    </location>
</feature>
<dbReference type="PANTHER" id="PTHR33446:SF2">
    <property type="entry name" value="PROTEIN TONB"/>
    <property type="match status" value="1"/>
</dbReference>
<keyword evidence="3" id="KW-0813">Transport</keyword>
<feature type="compositionally biased region" description="Polar residues" evidence="10">
    <location>
        <begin position="138"/>
        <end position="151"/>
    </location>
</feature>
<evidence type="ECO:0000256" key="8">
    <source>
        <dbReference type="ARBA" id="ARBA00022989"/>
    </source>
</evidence>
<dbReference type="InterPro" id="IPR006260">
    <property type="entry name" value="TonB/TolA_C"/>
</dbReference>
<dbReference type="EMBL" id="WTTO01000026">
    <property type="protein sequence ID" value="NAR73803.1"/>
    <property type="molecule type" value="Genomic_DNA"/>
</dbReference>
<evidence type="ECO:0000256" key="10">
    <source>
        <dbReference type="SAM" id="MobiDB-lite"/>
    </source>
</evidence>
<organism evidence="11 12">
    <name type="scientific">Acinetobacter haemolyticus</name>
    <dbReference type="NCBI Taxonomy" id="29430"/>
    <lineage>
        <taxon>Bacteria</taxon>
        <taxon>Pseudomonadati</taxon>
        <taxon>Pseudomonadota</taxon>
        <taxon>Gammaproteobacteria</taxon>
        <taxon>Moraxellales</taxon>
        <taxon>Moraxellaceae</taxon>
        <taxon>Acinetobacter</taxon>
    </lineage>
</organism>
<evidence type="ECO:0000256" key="1">
    <source>
        <dbReference type="ARBA" id="ARBA00004383"/>
    </source>
</evidence>
<dbReference type="Pfam" id="PF03544">
    <property type="entry name" value="TonB_C"/>
    <property type="match status" value="1"/>
</dbReference>
<evidence type="ECO:0000256" key="2">
    <source>
        <dbReference type="ARBA" id="ARBA00006555"/>
    </source>
</evidence>
<evidence type="ECO:0000256" key="7">
    <source>
        <dbReference type="ARBA" id="ARBA00022927"/>
    </source>
</evidence>
<dbReference type="KEGG" id="ahl:AHTJS_08020"/>
<dbReference type="InterPro" id="IPR037682">
    <property type="entry name" value="TonB_C"/>
</dbReference>
<dbReference type="SUPFAM" id="SSF74653">
    <property type="entry name" value="TolA/TonB C-terminal domain"/>
    <property type="match status" value="1"/>
</dbReference>
<name>A0A1L6KMM7_ACIHA</name>
<keyword evidence="9" id="KW-0472">Membrane</keyword>
<dbReference type="Gene3D" id="3.30.1150.10">
    <property type="match status" value="1"/>
</dbReference>
<keyword evidence="6" id="KW-0812">Transmembrane</keyword>
<keyword evidence="8" id="KW-1133">Transmembrane helix</keyword>
<keyword evidence="7" id="KW-0653">Protein transport</keyword>
<dbReference type="InterPro" id="IPR051045">
    <property type="entry name" value="TonB-dependent_transducer"/>
</dbReference>
<reference evidence="11 12" key="1">
    <citation type="submission" date="2019-12" db="EMBL/GenBank/DDBJ databases">
        <title>Acinetobacter haemolyticus comparative genomics.</title>
        <authorList>
            <person name="Castro-Jaimes S."/>
            <person name="Bello-Lopez E."/>
            <person name="Velazquez-Acosta C."/>
            <person name="Volkow-Fernandez P."/>
            <person name="Lozano-Zarain P."/>
            <person name="Castillo Ramirez S."/>
            <person name="Cevallos M.A."/>
        </authorList>
    </citation>
    <scope>NUCLEOTIDE SEQUENCE [LARGE SCALE GENOMIC DNA]</scope>
    <source>
        <strain evidence="11 12">AN10</strain>
    </source>
</reference>
<evidence type="ECO:0000313" key="11">
    <source>
        <dbReference type="EMBL" id="NAR73803.1"/>
    </source>
</evidence>
<comment type="subcellular location">
    <subcellularLocation>
        <location evidence="1">Cell inner membrane</location>
        <topology evidence="1">Single-pass membrane protein</topology>
        <orientation evidence="1">Periplasmic side</orientation>
    </subcellularLocation>
</comment>
<keyword evidence="4" id="KW-1003">Cell membrane</keyword>
<dbReference type="OrthoDB" id="6712092at2"/>
<comment type="similarity">
    <text evidence="2">Belongs to the TonB family.</text>
</comment>
<dbReference type="Proteomes" id="UP000451048">
    <property type="component" value="Unassembled WGS sequence"/>
</dbReference>
<feature type="compositionally biased region" description="Polar residues" evidence="10">
    <location>
        <begin position="166"/>
        <end position="185"/>
    </location>
</feature>
<dbReference type="PANTHER" id="PTHR33446">
    <property type="entry name" value="PROTEIN TONB-RELATED"/>
    <property type="match status" value="1"/>
</dbReference>
<sequence length="304" mass="33595">MKLKNLSPSYKQQFPRFSELHPHHFGKWGVVGTVMLLHIAALWLLSHLIEPYTLDSAPKVNALKVHFVSLSSAEQSSPRSSGQSAVAIKSEKQKRSVSESSNATVSSKPAANTRTLSSTHVDRVISDSQPKHNHKNEQATPTQVSVDSKPSLNKDLTLKTKKIEQQLTSEQNPNVSKQQGESHSNAGGVMTPATQQELARAPDSQVAPNEPLQVSRVDVLSFAKLSYEDRELKQQDRTVELRIRINENGQATDIQLQQSSGISSLDQRVIQAALKSKFKPYQVNGRAVAVVVDFPVQLKLSRNR</sequence>
<evidence type="ECO:0000256" key="3">
    <source>
        <dbReference type="ARBA" id="ARBA00022448"/>
    </source>
</evidence>
<protein>
    <submittedName>
        <fullName evidence="11">TonB family protein</fullName>
    </submittedName>
</protein>
<evidence type="ECO:0000256" key="6">
    <source>
        <dbReference type="ARBA" id="ARBA00022692"/>
    </source>
</evidence>
<dbReference type="PROSITE" id="PS52015">
    <property type="entry name" value="TONB_CTD"/>
    <property type="match status" value="1"/>
</dbReference>
<dbReference type="GO" id="GO:0098797">
    <property type="term" value="C:plasma membrane protein complex"/>
    <property type="evidence" value="ECO:0007669"/>
    <property type="project" value="TreeGrafter"/>
</dbReference>
<keyword evidence="5" id="KW-0997">Cell inner membrane</keyword>
<feature type="compositionally biased region" description="Low complexity" evidence="10">
    <location>
        <begin position="98"/>
        <end position="107"/>
    </location>
</feature>
<evidence type="ECO:0000256" key="5">
    <source>
        <dbReference type="ARBA" id="ARBA00022519"/>
    </source>
</evidence>
<dbReference type="NCBIfam" id="TIGR01352">
    <property type="entry name" value="tonB_Cterm"/>
    <property type="match status" value="1"/>
</dbReference>
<dbReference type="AlphaFoldDB" id="A0A1L6KMM7"/>
<dbReference type="GO" id="GO:0055085">
    <property type="term" value="P:transmembrane transport"/>
    <property type="evidence" value="ECO:0007669"/>
    <property type="project" value="InterPro"/>
</dbReference>
<feature type="region of interest" description="Disordered" evidence="10">
    <location>
        <begin position="166"/>
        <end position="189"/>
    </location>
</feature>
<dbReference type="GO" id="GO:0015031">
    <property type="term" value="P:protein transport"/>
    <property type="evidence" value="ECO:0007669"/>
    <property type="project" value="UniProtKB-KW"/>
</dbReference>
<evidence type="ECO:0000313" key="12">
    <source>
        <dbReference type="Proteomes" id="UP000451048"/>
    </source>
</evidence>
<dbReference type="RefSeq" id="WP_075315599.1">
    <property type="nucleotide sequence ID" value="NZ_CP018871.1"/>
</dbReference>
<proteinExistence type="inferred from homology"/>
<feature type="compositionally biased region" description="Polar residues" evidence="10">
    <location>
        <begin position="73"/>
        <end position="84"/>
    </location>
</feature>